<protein>
    <submittedName>
        <fullName evidence="6">Hypoxia induced protein conserved region</fullName>
    </submittedName>
</protein>
<reference evidence="7" key="1">
    <citation type="submission" date="2016-10" db="EMBL/GenBank/DDBJ databases">
        <authorList>
            <person name="Varghese N."/>
            <person name="Submissions S."/>
        </authorList>
    </citation>
    <scope>NUCLEOTIDE SEQUENCE [LARGE SCALE GENOMIC DNA]</scope>
    <source>
        <strain evidence="7">CGMCC 1.1761</strain>
    </source>
</reference>
<dbReference type="RefSeq" id="WP_091442287.1">
    <property type="nucleotide sequence ID" value="NZ_FMTP01000006.1"/>
</dbReference>
<keyword evidence="1 4" id="KW-0812">Transmembrane</keyword>
<dbReference type="EMBL" id="FMTP01000006">
    <property type="protein sequence ID" value="SCW89808.1"/>
    <property type="molecule type" value="Genomic_DNA"/>
</dbReference>
<evidence type="ECO:0000259" key="5">
    <source>
        <dbReference type="PROSITE" id="PS51503"/>
    </source>
</evidence>
<dbReference type="NCBIfam" id="NF033233">
    <property type="entry name" value="twin_helix"/>
    <property type="match status" value="1"/>
</dbReference>
<evidence type="ECO:0000313" key="7">
    <source>
        <dbReference type="Proteomes" id="UP000198889"/>
    </source>
</evidence>
<keyword evidence="3 4" id="KW-0472">Membrane</keyword>
<evidence type="ECO:0000256" key="3">
    <source>
        <dbReference type="ARBA" id="ARBA00023136"/>
    </source>
</evidence>
<dbReference type="Proteomes" id="UP000198889">
    <property type="component" value="Unassembled WGS sequence"/>
</dbReference>
<accession>A0A1G4U828</accession>
<evidence type="ECO:0000256" key="2">
    <source>
        <dbReference type="ARBA" id="ARBA00022989"/>
    </source>
</evidence>
<feature type="transmembrane region" description="Helical" evidence="4">
    <location>
        <begin position="43"/>
        <end position="64"/>
    </location>
</feature>
<name>A0A1G4U828_9HYPH</name>
<dbReference type="AlphaFoldDB" id="A0A1G4U828"/>
<sequence length="67" mass="7212">MDLVTIAKFIVLPIALGSVALVLVLGLANLARGGPPERSQKLMQWRVLLQAVALCFVLLTIILMNQG</sequence>
<dbReference type="InterPro" id="IPR007667">
    <property type="entry name" value="Hypoxia_induced_domain"/>
</dbReference>
<gene>
    <name evidence="6" type="ORF">SAMN05660859_3540</name>
</gene>
<evidence type="ECO:0000313" key="6">
    <source>
        <dbReference type="EMBL" id="SCW89808.1"/>
    </source>
</evidence>
<feature type="domain" description="HIG1" evidence="5">
    <location>
        <begin position="1"/>
        <end position="67"/>
    </location>
</feature>
<keyword evidence="7" id="KW-1185">Reference proteome</keyword>
<evidence type="ECO:0000256" key="1">
    <source>
        <dbReference type="ARBA" id="ARBA00022692"/>
    </source>
</evidence>
<proteinExistence type="predicted"/>
<organism evidence="6 7">
    <name type="scientific">Ancylobacter rudongensis</name>
    <dbReference type="NCBI Taxonomy" id="177413"/>
    <lineage>
        <taxon>Bacteria</taxon>
        <taxon>Pseudomonadati</taxon>
        <taxon>Pseudomonadota</taxon>
        <taxon>Alphaproteobacteria</taxon>
        <taxon>Hyphomicrobiales</taxon>
        <taxon>Xanthobacteraceae</taxon>
        <taxon>Ancylobacter</taxon>
    </lineage>
</organism>
<dbReference type="Pfam" id="PF04588">
    <property type="entry name" value="HIG_1_N"/>
    <property type="match status" value="1"/>
</dbReference>
<dbReference type="Gene3D" id="6.10.140.1320">
    <property type="match status" value="1"/>
</dbReference>
<dbReference type="PROSITE" id="PS51503">
    <property type="entry name" value="HIG1"/>
    <property type="match status" value="1"/>
</dbReference>
<keyword evidence="2 4" id="KW-1133">Transmembrane helix</keyword>
<evidence type="ECO:0000256" key="4">
    <source>
        <dbReference type="SAM" id="Phobius"/>
    </source>
</evidence>
<dbReference type="STRING" id="177413.SAMN05660859_3540"/>
<feature type="transmembrane region" description="Helical" evidence="4">
    <location>
        <begin position="6"/>
        <end position="31"/>
    </location>
</feature>